<name>A0A8T0D7S5_9TREM</name>
<reference evidence="1 2" key="1">
    <citation type="submission" date="2019-07" db="EMBL/GenBank/DDBJ databases">
        <title>Annotation for the trematode Paragonimus westermani.</title>
        <authorList>
            <person name="Choi Y.-J."/>
        </authorList>
    </citation>
    <scope>NUCLEOTIDE SEQUENCE [LARGE SCALE GENOMIC DNA]</scope>
    <source>
        <strain evidence="1">180907_Pwestermani</strain>
    </source>
</reference>
<dbReference type="Proteomes" id="UP000699462">
    <property type="component" value="Unassembled WGS sequence"/>
</dbReference>
<protein>
    <submittedName>
        <fullName evidence="1">Uncharacterized protein</fullName>
    </submittedName>
</protein>
<organism evidence="1 2">
    <name type="scientific">Paragonimus westermani</name>
    <dbReference type="NCBI Taxonomy" id="34504"/>
    <lineage>
        <taxon>Eukaryota</taxon>
        <taxon>Metazoa</taxon>
        <taxon>Spiralia</taxon>
        <taxon>Lophotrochozoa</taxon>
        <taxon>Platyhelminthes</taxon>
        <taxon>Trematoda</taxon>
        <taxon>Digenea</taxon>
        <taxon>Plagiorchiida</taxon>
        <taxon>Troglotremata</taxon>
        <taxon>Troglotrematidae</taxon>
        <taxon>Paragonimus</taxon>
    </lineage>
</organism>
<dbReference type="EMBL" id="JTDF01011907">
    <property type="protein sequence ID" value="KAF8563426.1"/>
    <property type="molecule type" value="Genomic_DNA"/>
</dbReference>
<evidence type="ECO:0000313" key="1">
    <source>
        <dbReference type="EMBL" id="KAF8563426.1"/>
    </source>
</evidence>
<evidence type="ECO:0000313" key="2">
    <source>
        <dbReference type="Proteomes" id="UP000699462"/>
    </source>
</evidence>
<comment type="caution">
    <text evidence="1">The sequence shown here is derived from an EMBL/GenBank/DDBJ whole genome shotgun (WGS) entry which is preliminary data.</text>
</comment>
<sequence>MALKFGSDDYVRVPLPHNLDTNDDSEPDMDGVIEPKEFPVRRQICGILNFTNSTSTLILRK</sequence>
<accession>A0A8T0D7S5</accession>
<dbReference type="AlphaFoldDB" id="A0A8T0D7S5"/>
<proteinExistence type="predicted"/>
<keyword evidence="2" id="KW-1185">Reference proteome</keyword>
<gene>
    <name evidence="1" type="ORF">P879_09733</name>
</gene>